<protein>
    <submittedName>
        <fullName evidence="1">Uncharacterized protein</fullName>
    </submittedName>
</protein>
<feature type="non-terminal residue" evidence="1">
    <location>
        <position position="1"/>
    </location>
</feature>
<gene>
    <name evidence="1" type="ORF">GALMADRAFT_34611</name>
</gene>
<dbReference type="STRING" id="685588.A0A067SGD1"/>
<dbReference type="OrthoDB" id="539213at2759"/>
<dbReference type="AlphaFoldDB" id="A0A067SGD1"/>
<name>A0A067SGD1_GALM3</name>
<accession>A0A067SGD1</accession>
<sequence>FPLSPLLRKKPGTLAIVPTIYEYERNWNLFTHNILSNISWNNVIAAGGSYVLIHNIYFQSSYLLVALFPARHVQIILRLYRSPAEVLAGFDIDSCCFAYDGRRLWTCPRALASCIRQSNTVDLTRRSPSYEVRLAKYAQRGHEVYLPCLSREKIDPAIFRHPSPKHPNGLARLLILERL</sequence>
<dbReference type="Proteomes" id="UP000027222">
    <property type="component" value="Unassembled WGS sequence"/>
</dbReference>
<dbReference type="PANTHER" id="PTHR43558:SF6">
    <property type="entry name" value="REDUCTASE, PUTATIVE (AFU_ORTHOLOGUE AFUA_3G10540)-RELATED"/>
    <property type="match status" value="1"/>
</dbReference>
<dbReference type="PANTHER" id="PTHR43558">
    <property type="entry name" value="REDUCTASE, PUTATIVE (AFU_ORTHOLOGUE AFUA_3G10540)-RELATED"/>
    <property type="match status" value="1"/>
</dbReference>
<evidence type="ECO:0000313" key="2">
    <source>
        <dbReference type="Proteomes" id="UP000027222"/>
    </source>
</evidence>
<proteinExistence type="predicted"/>
<organism evidence="1 2">
    <name type="scientific">Galerina marginata (strain CBS 339.88)</name>
    <dbReference type="NCBI Taxonomy" id="685588"/>
    <lineage>
        <taxon>Eukaryota</taxon>
        <taxon>Fungi</taxon>
        <taxon>Dikarya</taxon>
        <taxon>Basidiomycota</taxon>
        <taxon>Agaricomycotina</taxon>
        <taxon>Agaricomycetes</taxon>
        <taxon>Agaricomycetidae</taxon>
        <taxon>Agaricales</taxon>
        <taxon>Agaricineae</taxon>
        <taxon>Strophariaceae</taxon>
        <taxon>Galerina</taxon>
    </lineage>
</organism>
<evidence type="ECO:0000313" key="1">
    <source>
        <dbReference type="EMBL" id="KDR65823.1"/>
    </source>
</evidence>
<dbReference type="InterPro" id="IPR053354">
    <property type="entry name" value="MGDG_epimerase"/>
</dbReference>
<reference evidence="2" key="1">
    <citation type="journal article" date="2014" name="Proc. Natl. Acad. Sci. U.S.A.">
        <title>Extensive sampling of basidiomycete genomes demonstrates inadequacy of the white-rot/brown-rot paradigm for wood decay fungi.</title>
        <authorList>
            <person name="Riley R."/>
            <person name="Salamov A.A."/>
            <person name="Brown D.W."/>
            <person name="Nagy L.G."/>
            <person name="Floudas D."/>
            <person name="Held B.W."/>
            <person name="Levasseur A."/>
            <person name="Lombard V."/>
            <person name="Morin E."/>
            <person name="Otillar R."/>
            <person name="Lindquist E.A."/>
            <person name="Sun H."/>
            <person name="LaButti K.M."/>
            <person name="Schmutz J."/>
            <person name="Jabbour D."/>
            <person name="Luo H."/>
            <person name="Baker S.E."/>
            <person name="Pisabarro A.G."/>
            <person name="Walton J.D."/>
            <person name="Blanchette R.A."/>
            <person name="Henrissat B."/>
            <person name="Martin F."/>
            <person name="Cullen D."/>
            <person name="Hibbett D.S."/>
            <person name="Grigoriev I.V."/>
        </authorList>
    </citation>
    <scope>NUCLEOTIDE SEQUENCE [LARGE SCALE GENOMIC DNA]</scope>
    <source>
        <strain evidence="2">CBS 339.88</strain>
    </source>
</reference>
<feature type="non-terminal residue" evidence="1">
    <location>
        <position position="179"/>
    </location>
</feature>
<keyword evidence="2" id="KW-1185">Reference proteome</keyword>
<dbReference type="EMBL" id="KL142432">
    <property type="protein sequence ID" value="KDR65823.1"/>
    <property type="molecule type" value="Genomic_DNA"/>
</dbReference>
<dbReference type="HOGENOM" id="CLU_1506919_0_0_1"/>